<name>A0ACB9QPK4_9MYRT</name>
<proteinExistence type="predicted"/>
<comment type="caution">
    <text evidence="1">The sequence shown here is derived from an EMBL/GenBank/DDBJ whole genome shotgun (WGS) entry which is preliminary data.</text>
</comment>
<organism evidence="1 2">
    <name type="scientific">Melastoma candidum</name>
    <dbReference type="NCBI Taxonomy" id="119954"/>
    <lineage>
        <taxon>Eukaryota</taxon>
        <taxon>Viridiplantae</taxon>
        <taxon>Streptophyta</taxon>
        <taxon>Embryophyta</taxon>
        <taxon>Tracheophyta</taxon>
        <taxon>Spermatophyta</taxon>
        <taxon>Magnoliopsida</taxon>
        <taxon>eudicotyledons</taxon>
        <taxon>Gunneridae</taxon>
        <taxon>Pentapetalae</taxon>
        <taxon>rosids</taxon>
        <taxon>malvids</taxon>
        <taxon>Myrtales</taxon>
        <taxon>Melastomataceae</taxon>
        <taxon>Melastomatoideae</taxon>
        <taxon>Melastomateae</taxon>
        <taxon>Melastoma</taxon>
    </lineage>
</organism>
<protein>
    <submittedName>
        <fullName evidence="1">Uncharacterized protein</fullName>
    </submittedName>
</protein>
<keyword evidence="2" id="KW-1185">Reference proteome</keyword>
<dbReference type="EMBL" id="CM042884">
    <property type="protein sequence ID" value="KAI4368851.1"/>
    <property type="molecule type" value="Genomic_DNA"/>
</dbReference>
<gene>
    <name evidence="1" type="ORF">MLD38_017360</name>
</gene>
<evidence type="ECO:0000313" key="2">
    <source>
        <dbReference type="Proteomes" id="UP001057402"/>
    </source>
</evidence>
<sequence length="661" mass="73411">MGKWGFDEDAGRIRTNKRSLAQLESLVDFLRTRFLSKLASHGLPRRWAGLSGGGLSRSRCFYSEIGGLDAKIGLLREYFIAVGASKGLGSKLSDWNRVFLSPRIHRFFSSDAPKKKNYENYYPKEKKEIPKGSEQKSESKGDSNAGNNGNYQDLIKQLPNIVTPLILIAIFFMSFNFSPHEEVQISFQEFKNKLLEQGFVDHIWFLISQLLKCMLEIHHSIPDEPIVGPTPGTTTRGHGGHYNLQELMRLLPTLLLLGSMFFVTRKMKGDLGFGAGGGGRGARGIFNIGKAQVTKVDKNAKNKIYFKDVAGCDEAKQEIMEFVHFLKNPKKYEELGAKVPKGALLVGPPGTGKTLLAKATAGESGVPFLSISGSDFMEMFVGQEGVKAFLVQMTSVKALSINCLWRWTDLEPPLRLAALTPGFAGADIANVCNEAALIAARSENNRVISKLERRTVAYHESGHAVSGWFLEHAEPLLKVTIVPRATAALGFAQYVPNENLLMTKEQIFDLTCMTLGGQAAEQVLLGNMSTGAQNDLEKVTKMTYAQVAIYGFSDKVDLLSFPQREDGFEMTKPYSSKTAAIIDNEVREWVTKADERTVELITQHKDHVAQIAELLLEKEVFHQEDLVRVLGERPFKPAEMTNYDRFKLGFQAEEEQKIGGA</sequence>
<dbReference type="Proteomes" id="UP001057402">
    <property type="component" value="Chromosome 5"/>
</dbReference>
<reference evidence="2" key="1">
    <citation type="journal article" date="2023" name="Front. Plant Sci.">
        <title>Chromosomal-level genome assembly of Melastoma candidum provides insights into trichome evolution.</title>
        <authorList>
            <person name="Zhong Y."/>
            <person name="Wu W."/>
            <person name="Sun C."/>
            <person name="Zou P."/>
            <person name="Liu Y."/>
            <person name="Dai S."/>
            <person name="Zhou R."/>
        </authorList>
    </citation>
    <scope>NUCLEOTIDE SEQUENCE [LARGE SCALE GENOMIC DNA]</scope>
</reference>
<evidence type="ECO:0000313" key="1">
    <source>
        <dbReference type="EMBL" id="KAI4368851.1"/>
    </source>
</evidence>
<accession>A0ACB9QPK4</accession>